<gene>
    <name evidence="2" type="ORF">QYF61_017425</name>
</gene>
<protein>
    <submittedName>
        <fullName evidence="2">Uncharacterized protein</fullName>
    </submittedName>
</protein>
<evidence type="ECO:0000256" key="1">
    <source>
        <dbReference type="SAM" id="MobiDB-lite"/>
    </source>
</evidence>
<evidence type="ECO:0000313" key="2">
    <source>
        <dbReference type="EMBL" id="KAK4818680.1"/>
    </source>
</evidence>
<comment type="caution">
    <text evidence="2">The sequence shown here is derived from an EMBL/GenBank/DDBJ whole genome shotgun (WGS) entry which is preliminary data.</text>
</comment>
<proteinExistence type="predicted"/>
<dbReference type="Proteomes" id="UP001333110">
    <property type="component" value="Unassembled WGS sequence"/>
</dbReference>
<feature type="region of interest" description="Disordered" evidence="1">
    <location>
        <begin position="117"/>
        <end position="151"/>
    </location>
</feature>
<keyword evidence="3" id="KW-1185">Reference proteome</keyword>
<dbReference type="EMBL" id="JAUNZN010000007">
    <property type="protein sequence ID" value="KAK4818680.1"/>
    <property type="molecule type" value="Genomic_DNA"/>
</dbReference>
<sequence>MASWRGGRLEETREGIQSSRGWGSKQHCEGSRVQGVGRWASTCRIRRQTDEQNKKERFLVERQNLHYRPASCQQDGDDRIHYLISLPFSDILESPREIRIKKVLSFAAASLADRGVCETSGSQVPGPAPPRRLSDRLPQPATGTPLLPTPRQKLRANSGLCSLYLTHTSHNCGSQIVKGVFYHVIISKRSRKLLRHNRERLKCQGNGEHMAQVKLAEHQGVDEEGTATKSWRPRQINAVAKPLRVTVQTHTMPQATPFKTSLGYSNKVASKSFGRTENNRRNKKNKTAFALMWSEQSSESRLVLEPNPSNGVAAIAYHKGCAALPEEPECQDQALLVIQANKQTDLSRLEKWANEIFMKFNKGKYKVLHLGGITPDISAGWGTVGWTAAL</sequence>
<name>A0AAN7NMZ2_MYCAM</name>
<organism evidence="2 3">
    <name type="scientific">Mycteria americana</name>
    <name type="common">Wood stork</name>
    <dbReference type="NCBI Taxonomy" id="33587"/>
    <lineage>
        <taxon>Eukaryota</taxon>
        <taxon>Metazoa</taxon>
        <taxon>Chordata</taxon>
        <taxon>Craniata</taxon>
        <taxon>Vertebrata</taxon>
        <taxon>Euteleostomi</taxon>
        <taxon>Archelosauria</taxon>
        <taxon>Archosauria</taxon>
        <taxon>Dinosauria</taxon>
        <taxon>Saurischia</taxon>
        <taxon>Theropoda</taxon>
        <taxon>Coelurosauria</taxon>
        <taxon>Aves</taxon>
        <taxon>Neognathae</taxon>
        <taxon>Neoaves</taxon>
        <taxon>Aequornithes</taxon>
        <taxon>Ciconiiformes</taxon>
        <taxon>Ciconiidae</taxon>
        <taxon>Mycteria</taxon>
    </lineage>
</organism>
<feature type="region of interest" description="Disordered" evidence="1">
    <location>
        <begin position="1"/>
        <end position="28"/>
    </location>
</feature>
<dbReference type="AlphaFoldDB" id="A0AAN7NMZ2"/>
<reference evidence="2 3" key="1">
    <citation type="journal article" date="2023" name="J. Hered.">
        <title>Chromosome-level genome of the wood stork (Mycteria americana) provides insight into avian chromosome evolution.</title>
        <authorList>
            <person name="Flamio R. Jr."/>
            <person name="Ramstad K.M."/>
        </authorList>
    </citation>
    <scope>NUCLEOTIDE SEQUENCE [LARGE SCALE GENOMIC DNA]</scope>
    <source>
        <strain evidence="2">JAX WOST 10</strain>
    </source>
</reference>
<accession>A0AAN7NMZ2</accession>
<evidence type="ECO:0000313" key="3">
    <source>
        <dbReference type="Proteomes" id="UP001333110"/>
    </source>
</evidence>